<name>A0A9D1FPF5_9FIRM</name>
<dbReference type="Proteomes" id="UP000824002">
    <property type="component" value="Unassembled WGS sequence"/>
</dbReference>
<proteinExistence type="predicted"/>
<dbReference type="EMBL" id="DVJP01000076">
    <property type="protein sequence ID" value="HIS77434.1"/>
    <property type="molecule type" value="Genomic_DNA"/>
</dbReference>
<organism evidence="1 2">
    <name type="scientific">Candidatus Merdivicinus excrementipullorum</name>
    <dbReference type="NCBI Taxonomy" id="2840867"/>
    <lineage>
        <taxon>Bacteria</taxon>
        <taxon>Bacillati</taxon>
        <taxon>Bacillota</taxon>
        <taxon>Clostridia</taxon>
        <taxon>Eubacteriales</taxon>
        <taxon>Oscillospiraceae</taxon>
        <taxon>Oscillospiraceae incertae sedis</taxon>
        <taxon>Candidatus Merdivicinus</taxon>
    </lineage>
</organism>
<comment type="caution">
    <text evidence="1">The sequence shown here is derived from an EMBL/GenBank/DDBJ whole genome shotgun (WGS) entry which is preliminary data.</text>
</comment>
<sequence length="205" mass="23330">MEILKSGPMPLPKEITREKIQEKFGLTQRELYLLVGSNDARLFMLNSFDAISPDERCRNLTGGLLVPEKWLADHSGLTAEEIRAFDRGGEMEKEAKCRLFAAKTTAVRYFTFTVFPALRKEHNLQNWELSSFLQEHPESFARASLPEETISPEKMLAEDMEYFCEKTALPVSVVAKLAKGEDPYRLLVTAATLRNLWESEEPAKS</sequence>
<reference evidence="1" key="1">
    <citation type="submission" date="2020-10" db="EMBL/GenBank/DDBJ databases">
        <authorList>
            <person name="Gilroy R."/>
        </authorList>
    </citation>
    <scope>NUCLEOTIDE SEQUENCE</scope>
    <source>
        <strain evidence="1">CHK199-13235</strain>
    </source>
</reference>
<dbReference type="AlphaFoldDB" id="A0A9D1FPF5"/>
<evidence type="ECO:0000313" key="2">
    <source>
        <dbReference type="Proteomes" id="UP000824002"/>
    </source>
</evidence>
<protein>
    <submittedName>
        <fullName evidence="1">Uncharacterized protein</fullName>
    </submittedName>
</protein>
<evidence type="ECO:0000313" key="1">
    <source>
        <dbReference type="EMBL" id="HIS77434.1"/>
    </source>
</evidence>
<gene>
    <name evidence="1" type="ORF">IAB51_11610</name>
</gene>
<accession>A0A9D1FPF5</accession>
<reference evidence="1" key="2">
    <citation type="journal article" date="2021" name="PeerJ">
        <title>Extensive microbial diversity within the chicken gut microbiome revealed by metagenomics and culture.</title>
        <authorList>
            <person name="Gilroy R."/>
            <person name="Ravi A."/>
            <person name="Getino M."/>
            <person name="Pursley I."/>
            <person name="Horton D.L."/>
            <person name="Alikhan N.F."/>
            <person name="Baker D."/>
            <person name="Gharbi K."/>
            <person name="Hall N."/>
            <person name="Watson M."/>
            <person name="Adriaenssens E.M."/>
            <person name="Foster-Nyarko E."/>
            <person name="Jarju S."/>
            <person name="Secka A."/>
            <person name="Antonio M."/>
            <person name="Oren A."/>
            <person name="Chaudhuri R.R."/>
            <person name="La Ragione R."/>
            <person name="Hildebrand F."/>
            <person name="Pallen M.J."/>
        </authorList>
    </citation>
    <scope>NUCLEOTIDE SEQUENCE</scope>
    <source>
        <strain evidence="1">CHK199-13235</strain>
    </source>
</reference>